<dbReference type="CDD" id="cd05403">
    <property type="entry name" value="NT_KNTase_like"/>
    <property type="match status" value="1"/>
</dbReference>
<protein>
    <submittedName>
        <fullName evidence="2">Nucleotidyltransferase domain-containing protein</fullName>
    </submittedName>
</protein>
<feature type="domain" description="Polymerase beta nucleotidyltransferase" evidence="1">
    <location>
        <begin position="4"/>
        <end position="89"/>
    </location>
</feature>
<dbReference type="Proteomes" id="UP000434639">
    <property type="component" value="Unassembled WGS sequence"/>
</dbReference>
<dbReference type="EMBL" id="WMIB01000021">
    <property type="protein sequence ID" value="MTH54957.1"/>
    <property type="molecule type" value="Genomic_DNA"/>
</dbReference>
<reference evidence="2 3" key="1">
    <citation type="journal article" date="2017" name="Int. J. Syst. Evol. Microbiol.">
        <title>Bacillus mangrovi sp. nov., isolated from a sediment sample from a mangrove forest.</title>
        <authorList>
            <person name="Gupta V."/>
            <person name="Singh P.K."/>
            <person name="Korpole S."/>
            <person name="Tanuku N.R.S."/>
            <person name="Pinnaka A.K."/>
        </authorList>
    </citation>
    <scope>NUCLEOTIDE SEQUENCE [LARGE SCALE GENOMIC DNA]</scope>
    <source>
        <strain evidence="2 3">KCTC 33872</strain>
    </source>
</reference>
<accession>A0A7X2V5M3</accession>
<dbReference type="Pfam" id="PF18765">
    <property type="entry name" value="Polbeta"/>
    <property type="match status" value="1"/>
</dbReference>
<dbReference type="PANTHER" id="PTHR43852:SF2">
    <property type="entry name" value="PROTEIN ADENYLYLTRANSFERASE MNTA"/>
    <property type="match status" value="1"/>
</dbReference>
<name>A0A7X2V5M3_9BACI</name>
<dbReference type="InterPro" id="IPR052930">
    <property type="entry name" value="TA_antitoxin_MntA"/>
</dbReference>
<gene>
    <name evidence="2" type="ORF">GKZ89_16260</name>
</gene>
<proteinExistence type="predicted"/>
<dbReference type="OrthoDB" id="9816197at2"/>
<sequence>MVFMKEKINPYLIVLFGSAAKGTDRKDSDYDLAYLSDQVLGMYDRFMLAQELAAIVNRDVDLIDLKEATTVFAAQVVGTGQTIYCNDEKRRAIFEMKTLKMYARLNEERAIVLKRIRESGSVYE</sequence>
<organism evidence="2 3">
    <name type="scientific">Metabacillus mangrovi</name>
    <dbReference type="NCBI Taxonomy" id="1491830"/>
    <lineage>
        <taxon>Bacteria</taxon>
        <taxon>Bacillati</taxon>
        <taxon>Bacillota</taxon>
        <taxon>Bacilli</taxon>
        <taxon>Bacillales</taxon>
        <taxon>Bacillaceae</taxon>
        <taxon>Metabacillus</taxon>
    </lineage>
</organism>
<dbReference type="InterPro" id="IPR041633">
    <property type="entry name" value="Polbeta"/>
</dbReference>
<evidence type="ECO:0000313" key="2">
    <source>
        <dbReference type="EMBL" id="MTH54957.1"/>
    </source>
</evidence>
<dbReference type="Gene3D" id="3.30.460.10">
    <property type="entry name" value="Beta Polymerase, domain 2"/>
    <property type="match status" value="1"/>
</dbReference>
<keyword evidence="2" id="KW-0808">Transferase</keyword>
<dbReference type="NCBIfam" id="NF047752">
    <property type="entry name" value="MntA_antitoxin"/>
    <property type="match status" value="1"/>
</dbReference>
<dbReference type="AlphaFoldDB" id="A0A7X2V5M3"/>
<dbReference type="InterPro" id="IPR043519">
    <property type="entry name" value="NT_sf"/>
</dbReference>
<dbReference type="SUPFAM" id="SSF81301">
    <property type="entry name" value="Nucleotidyltransferase"/>
    <property type="match status" value="1"/>
</dbReference>
<dbReference type="PANTHER" id="PTHR43852">
    <property type="entry name" value="NUCLEOTIDYLTRANSFERASE"/>
    <property type="match status" value="1"/>
</dbReference>
<dbReference type="RefSeq" id="WP_155113530.1">
    <property type="nucleotide sequence ID" value="NZ_WMIB01000021.1"/>
</dbReference>
<evidence type="ECO:0000313" key="3">
    <source>
        <dbReference type="Proteomes" id="UP000434639"/>
    </source>
</evidence>
<keyword evidence="3" id="KW-1185">Reference proteome</keyword>
<evidence type="ECO:0000259" key="1">
    <source>
        <dbReference type="Pfam" id="PF18765"/>
    </source>
</evidence>
<comment type="caution">
    <text evidence="2">The sequence shown here is derived from an EMBL/GenBank/DDBJ whole genome shotgun (WGS) entry which is preliminary data.</text>
</comment>
<dbReference type="GO" id="GO:0016740">
    <property type="term" value="F:transferase activity"/>
    <property type="evidence" value="ECO:0007669"/>
    <property type="project" value="UniProtKB-KW"/>
</dbReference>